<dbReference type="PANTHER" id="PTHR22761:SF5">
    <property type="entry name" value="CHARGED MULTIVESICULAR BODY PROTEIN 6"/>
    <property type="match status" value="1"/>
</dbReference>
<gene>
    <name evidence="8" type="ORF">BDA99DRAFT_495717</name>
</gene>
<evidence type="ECO:0000256" key="3">
    <source>
        <dbReference type="ARBA" id="ARBA00022448"/>
    </source>
</evidence>
<dbReference type="Gene3D" id="1.10.287.1060">
    <property type="entry name" value="ESAT-6-like"/>
    <property type="match status" value="1"/>
</dbReference>
<comment type="caution">
    <text evidence="8">The sequence shown here is derived from an EMBL/GenBank/DDBJ whole genome shotgun (WGS) entry which is preliminary data.</text>
</comment>
<evidence type="ECO:0000256" key="7">
    <source>
        <dbReference type="SAM" id="MobiDB-lite"/>
    </source>
</evidence>
<proteinExistence type="inferred from homology"/>
<dbReference type="GO" id="GO:0032511">
    <property type="term" value="P:late endosome to vacuole transport via multivesicular body sorting pathway"/>
    <property type="evidence" value="ECO:0007669"/>
    <property type="project" value="TreeGrafter"/>
</dbReference>
<accession>A0AAD5PKC2</accession>
<keyword evidence="5" id="KW-0653">Protein transport</keyword>
<feature type="compositionally biased region" description="Basic and acidic residues" evidence="7">
    <location>
        <begin position="193"/>
        <end position="204"/>
    </location>
</feature>
<reference evidence="8" key="1">
    <citation type="journal article" date="2022" name="IScience">
        <title>Evolution of zygomycete secretomes and the origins of terrestrial fungal ecologies.</title>
        <authorList>
            <person name="Chang Y."/>
            <person name="Wang Y."/>
            <person name="Mondo S."/>
            <person name="Ahrendt S."/>
            <person name="Andreopoulos W."/>
            <person name="Barry K."/>
            <person name="Beard J."/>
            <person name="Benny G.L."/>
            <person name="Blankenship S."/>
            <person name="Bonito G."/>
            <person name="Cuomo C."/>
            <person name="Desiro A."/>
            <person name="Gervers K.A."/>
            <person name="Hundley H."/>
            <person name="Kuo A."/>
            <person name="LaButti K."/>
            <person name="Lang B.F."/>
            <person name="Lipzen A."/>
            <person name="O'Donnell K."/>
            <person name="Pangilinan J."/>
            <person name="Reynolds N."/>
            <person name="Sandor L."/>
            <person name="Smith M.E."/>
            <person name="Tsang A."/>
            <person name="Grigoriev I.V."/>
            <person name="Stajich J.E."/>
            <person name="Spatafora J.W."/>
        </authorList>
    </citation>
    <scope>NUCLEOTIDE SEQUENCE</scope>
    <source>
        <strain evidence="8">RSA 2281</strain>
    </source>
</reference>
<dbReference type="GO" id="GO:0005771">
    <property type="term" value="C:multivesicular body"/>
    <property type="evidence" value="ECO:0007669"/>
    <property type="project" value="TreeGrafter"/>
</dbReference>
<name>A0AAD5PKC2_9FUNG</name>
<dbReference type="Proteomes" id="UP001209540">
    <property type="component" value="Unassembled WGS sequence"/>
</dbReference>
<protein>
    <submittedName>
        <fullName evidence="8">Snf7 family</fullName>
    </submittedName>
</protein>
<dbReference type="Pfam" id="PF03357">
    <property type="entry name" value="Snf7"/>
    <property type="match status" value="1"/>
</dbReference>
<feature type="region of interest" description="Disordered" evidence="7">
    <location>
        <begin position="160"/>
        <end position="210"/>
    </location>
</feature>
<comment type="similarity">
    <text evidence="2">Belongs to the SNF7 family.</text>
</comment>
<evidence type="ECO:0000313" key="8">
    <source>
        <dbReference type="EMBL" id="KAI9275528.1"/>
    </source>
</evidence>
<dbReference type="PANTHER" id="PTHR22761">
    <property type="entry name" value="CHARGED MULTIVESICULAR BODY PROTEIN"/>
    <property type="match status" value="1"/>
</dbReference>
<keyword evidence="6" id="KW-0472">Membrane</keyword>
<dbReference type="InterPro" id="IPR005024">
    <property type="entry name" value="Snf7_fam"/>
</dbReference>
<keyword evidence="3" id="KW-0813">Transport</keyword>
<feature type="compositionally biased region" description="Basic and acidic residues" evidence="7">
    <location>
        <begin position="172"/>
        <end position="185"/>
    </location>
</feature>
<evidence type="ECO:0000256" key="1">
    <source>
        <dbReference type="ARBA" id="ARBA00004608"/>
    </source>
</evidence>
<evidence type="ECO:0000256" key="4">
    <source>
        <dbReference type="ARBA" id="ARBA00022753"/>
    </source>
</evidence>
<dbReference type="EMBL" id="JAIXMP010000003">
    <property type="protein sequence ID" value="KAI9275528.1"/>
    <property type="molecule type" value="Genomic_DNA"/>
</dbReference>
<keyword evidence="9" id="KW-1185">Reference proteome</keyword>
<dbReference type="GO" id="GO:0006900">
    <property type="term" value="P:vesicle budding from membrane"/>
    <property type="evidence" value="ECO:0007669"/>
    <property type="project" value="TreeGrafter"/>
</dbReference>
<dbReference type="GO" id="GO:0000815">
    <property type="term" value="C:ESCRT III complex"/>
    <property type="evidence" value="ECO:0007669"/>
    <property type="project" value="TreeGrafter"/>
</dbReference>
<sequence>MGSSVSKNKITSQDKAILDLKIQRDKLKTYQKGINVVLEKETQVARNALSQGNKKKALLALKKKKYQEQLLEKTDQQLMNLEELTQSIEYAVVEKQVLDGLKNGNSVLKEIQKEMSLEAVEKLMDDTADAIAYQNEIDELLSGQITSEDEEEILRELESLQQEELEAQLPEVPDKEIPGAAKEEQLPEVPTHTPKEQEKVKQKSAEAMLA</sequence>
<reference evidence="8" key="2">
    <citation type="submission" date="2023-02" db="EMBL/GenBank/DDBJ databases">
        <authorList>
            <consortium name="DOE Joint Genome Institute"/>
            <person name="Mondo S.J."/>
            <person name="Chang Y."/>
            <person name="Wang Y."/>
            <person name="Ahrendt S."/>
            <person name="Andreopoulos W."/>
            <person name="Barry K."/>
            <person name="Beard J."/>
            <person name="Benny G.L."/>
            <person name="Blankenship S."/>
            <person name="Bonito G."/>
            <person name="Cuomo C."/>
            <person name="Desiro A."/>
            <person name="Gervers K.A."/>
            <person name="Hundley H."/>
            <person name="Kuo A."/>
            <person name="LaButti K."/>
            <person name="Lang B.F."/>
            <person name="Lipzen A."/>
            <person name="O'Donnell K."/>
            <person name="Pangilinan J."/>
            <person name="Reynolds N."/>
            <person name="Sandor L."/>
            <person name="Smith M.W."/>
            <person name="Tsang A."/>
            <person name="Grigoriev I.V."/>
            <person name="Stajich J.E."/>
            <person name="Spatafora J.W."/>
        </authorList>
    </citation>
    <scope>NUCLEOTIDE SEQUENCE</scope>
    <source>
        <strain evidence="8">RSA 2281</strain>
    </source>
</reference>
<evidence type="ECO:0000313" key="9">
    <source>
        <dbReference type="Proteomes" id="UP001209540"/>
    </source>
</evidence>
<dbReference type="GO" id="GO:0015031">
    <property type="term" value="P:protein transport"/>
    <property type="evidence" value="ECO:0007669"/>
    <property type="project" value="UniProtKB-KW"/>
</dbReference>
<organism evidence="8 9">
    <name type="scientific">Phascolomyces articulosus</name>
    <dbReference type="NCBI Taxonomy" id="60185"/>
    <lineage>
        <taxon>Eukaryota</taxon>
        <taxon>Fungi</taxon>
        <taxon>Fungi incertae sedis</taxon>
        <taxon>Mucoromycota</taxon>
        <taxon>Mucoromycotina</taxon>
        <taxon>Mucoromycetes</taxon>
        <taxon>Mucorales</taxon>
        <taxon>Lichtheimiaceae</taxon>
        <taxon>Phascolomyces</taxon>
    </lineage>
</organism>
<dbReference type="AlphaFoldDB" id="A0AAD5PKC2"/>
<evidence type="ECO:0000256" key="5">
    <source>
        <dbReference type="ARBA" id="ARBA00022927"/>
    </source>
</evidence>
<keyword evidence="4" id="KW-0967">Endosome</keyword>
<evidence type="ECO:0000256" key="2">
    <source>
        <dbReference type="ARBA" id="ARBA00006190"/>
    </source>
</evidence>
<evidence type="ECO:0000256" key="6">
    <source>
        <dbReference type="ARBA" id="ARBA00023136"/>
    </source>
</evidence>
<comment type="subcellular location">
    <subcellularLocation>
        <location evidence="1">Endosome membrane</location>
    </subcellularLocation>
</comment>